<dbReference type="SUPFAM" id="SSF47473">
    <property type="entry name" value="EF-hand"/>
    <property type="match status" value="1"/>
</dbReference>
<dbReference type="PANTHER" id="PTHR46819">
    <property type="entry name" value="EF-HAND CALCIUM-BINDING DOMAIN-CONTAINING PROTEIN 7"/>
    <property type="match status" value="1"/>
</dbReference>
<keyword evidence="8" id="KW-0378">Hydrolase</keyword>
<comment type="similarity">
    <text evidence="2">Belongs to the mitochondrial Rho GTPase family.</text>
</comment>
<dbReference type="GO" id="GO:0003924">
    <property type="term" value="F:GTPase activity"/>
    <property type="evidence" value="ECO:0007669"/>
    <property type="project" value="InterPro"/>
</dbReference>
<keyword evidence="17" id="KW-1185">Reference proteome</keyword>
<dbReference type="GeneID" id="17036288"/>
<evidence type="ECO:0000256" key="3">
    <source>
        <dbReference type="ARBA" id="ARBA00022692"/>
    </source>
</evidence>
<dbReference type="InterPro" id="IPR027417">
    <property type="entry name" value="P-loop_NTPase"/>
</dbReference>
<dbReference type="InterPro" id="IPR013567">
    <property type="entry name" value="EF_hand_assoc_2"/>
</dbReference>
<dbReference type="InterPro" id="IPR020860">
    <property type="entry name" value="MIRO_dom"/>
</dbReference>
<dbReference type="OrthoDB" id="10020961at2759"/>
<dbReference type="SMART" id="SM00175">
    <property type="entry name" value="RAB"/>
    <property type="match status" value="1"/>
</dbReference>
<keyword evidence="3" id="KW-0812">Transmembrane</keyword>
<keyword evidence="5" id="KW-0677">Repeat</keyword>
<accession>I0YJ08</accession>
<dbReference type="SMART" id="SM00174">
    <property type="entry name" value="RHO"/>
    <property type="match status" value="1"/>
</dbReference>
<dbReference type="GO" id="GO:0005741">
    <property type="term" value="C:mitochondrial outer membrane"/>
    <property type="evidence" value="ECO:0007669"/>
    <property type="project" value="UniProtKB-SubCell"/>
</dbReference>
<evidence type="ECO:0000313" key="17">
    <source>
        <dbReference type="Proteomes" id="UP000007264"/>
    </source>
</evidence>
<dbReference type="GO" id="GO:0005525">
    <property type="term" value="F:GTP binding"/>
    <property type="evidence" value="ECO:0007669"/>
    <property type="project" value="UniProtKB-KW"/>
</dbReference>
<dbReference type="AlphaFoldDB" id="I0YJ08"/>
<dbReference type="InterPro" id="IPR011992">
    <property type="entry name" value="EF-hand-dom_pair"/>
</dbReference>
<reference evidence="16 17" key="1">
    <citation type="journal article" date="2012" name="Genome Biol.">
        <title>The genome of the polar eukaryotic microalga coccomyxa subellipsoidea reveals traits of cold adaptation.</title>
        <authorList>
            <person name="Blanc G."/>
            <person name="Agarkova I."/>
            <person name="Grimwood J."/>
            <person name="Kuo A."/>
            <person name="Brueggeman A."/>
            <person name="Dunigan D."/>
            <person name="Gurnon J."/>
            <person name="Ladunga I."/>
            <person name="Lindquist E."/>
            <person name="Lucas S."/>
            <person name="Pangilinan J."/>
            <person name="Proschold T."/>
            <person name="Salamov A."/>
            <person name="Schmutz J."/>
            <person name="Weeks D."/>
            <person name="Yamada T."/>
            <person name="Claverie J.M."/>
            <person name="Grigoriev I."/>
            <person name="Van Etten J."/>
            <person name="Lomsadze A."/>
            <person name="Borodovsky M."/>
        </authorList>
    </citation>
    <scope>NUCLEOTIDE SEQUENCE [LARGE SCALE GENOMIC DNA]</scope>
    <source>
        <strain evidence="16 17">C-169</strain>
    </source>
</reference>
<dbReference type="InterPro" id="IPR052266">
    <property type="entry name" value="Miro-EF-hand_domain"/>
</dbReference>
<keyword evidence="4" id="KW-0479">Metal-binding</keyword>
<organism evidence="16 17">
    <name type="scientific">Coccomyxa subellipsoidea (strain C-169)</name>
    <name type="common">Green microalga</name>
    <dbReference type="NCBI Taxonomy" id="574566"/>
    <lineage>
        <taxon>Eukaryota</taxon>
        <taxon>Viridiplantae</taxon>
        <taxon>Chlorophyta</taxon>
        <taxon>core chlorophytes</taxon>
        <taxon>Trebouxiophyceae</taxon>
        <taxon>Trebouxiophyceae incertae sedis</taxon>
        <taxon>Coccomyxaceae</taxon>
        <taxon>Coccomyxa</taxon>
        <taxon>Coccomyxa subellipsoidea</taxon>
    </lineage>
</organism>
<evidence type="ECO:0000259" key="14">
    <source>
        <dbReference type="PROSITE" id="PS50222"/>
    </source>
</evidence>
<evidence type="ECO:0008006" key="18">
    <source>
        <dbReference type="Google" id="ProtNLM"/>
    </source>
</evidence>
<dbReference type="PRINTS" id="PR00449">
    <property type="entry name" value="RASTRNSFRMNG"/>
</dbReference>
<sequence>MKPGKAVRVCVIGDSQVGKTSLITAAATESFPDNPPPLLPATRLGADATPEGVPLIITDTSSRPEDKPALELACLNSDVIILAYDTGNPRTLNRITEVWVPELQRLGVKVPLLLVGCKSDLRPQDQNMQQVVVPVLAKCKEIESCLDCSAKNLIFVSEVFYYAVKAVVHPVAPLFDVHAHNGVGALRPLCIKALMRIFAMCDNDRDGTLNDAELNDFQVQCFSAPLQPEELAGVKKVVAQKMPQGVSNNGLTLPGFLFLHALFIERGRLETTWAVLRKFGYNNELQLSEEALGVISFQRSPDQVVELTREGVDFLEQRFAQFDKDGDGRLSPAEQDDMFACAPSRRGFLSRWAFTTAVDPRATLEHCLLLGHRGDPAPLFCISRPRRAERKSDAPGRTVFQGFAPRAGGVEPAATLIMREVGEGAAEDVLSRTGNAPGAPDLAEADAALFIFDCSNLNSLRTAMQLLHRTAAAAGDALPCVLLAAKDDLGMSPEVEAACAEACAELAMPMPLAMSLSGGDAARIPQQLLSILRSPDGAIPLTPSLKVCHI</sequence>
<keyword evidence="6" id="KW-0547">Nucleotide-binding</keyword>
<proteinExistence type="inferred from homology"/>
<dbReference type="InterPro" id="IPR018247">
    <property type="entry name" value="EF_Hand_1_Ca_BS"/>
</dbReference>
<evidence type="ECO:0000256" key="2">
    <source>
        <dbReference type="ARBA" id="ARBA00007981"/>
    </source>
</evidence>
<comment type="subcellular location">
    <subcellularLocation>
        <location evidence="1">Mitochondrion outer membrane</location>
        <topology evidence="1">Single-pass type IV membrane protein</topology>
    </subcellularLocation>
</comment>
<evidence type="ECO:0000259" key="15">
    <source>
        <dbReference type="PROSITE" id="PS51423"/>
    </source>
</evidence>
<keyword evidence="13" id="KW-0472">Membrane</keyword>
<comment type="caution">
    <text evidence="16">The sequence shown here is derived from an EMBL/GenBank/DDBJ whole genome shotgun (WGS) entry which is preliminary data.</text>
</comment>
<dbReference type="SMART" id="SM00173">
    <property type="entry name" value="RAS"/>
    <property type="match status" value="1"/>
</dbReference>
<dbReference type="PROSITE" id="PS00018">
    <property type="entry name" value="EF_HAND_1"/>
    <property type="match status" value="1"/>
</dbReference>
<dbReference type="Pfam" id="PF13202">
    <property type="entry name" value="EF-hand_5"/>
    <property type="match status" value="1"/>
</dbReference>
<name>I0YJ08_COCSC</name>
<dbReference type="Proteomes" id="UP000007264">
    <property type="component" value="Unassembled WGS sequence"/>
</dbReference>
<dbReference type="STRING" id="574566.I0YJ08"/>
<dbReference type="InterPro" id="IPR001806">
    <property type="entry name" value="Small_GTPase"/>
</dbReference>
<dbReference type="InterPro" id="IPR002048">
    <property type="entry name" value="EF_hand_dom"/>
</dbReference>
<dbReference type="SMART" id="SM00054">
    <property type="entry name" value="EFh"/>
    <property type="match status" value="2"/>
</dbReference>
<evidence type="ECO:0000256" key="8">
    <source>
        <dbReference type="ARBA" id="ARBA00022801"/>
    </source>
</evidence>
<dbReference type="PANTHER" id="PTHR46819:SF1">
    <property type="entry name" value="EF-HAND CALCIUM-BINDING DOMAIN-CONTAINING PROTEIN 7"/>
    <property type="match status" value="1"/>
</dbReference>
<protein>
    <recommendedName>
        <fullName evidence="18">Mitochondrial Rho GTPase</fullName>
    </recommendedName>
</protein>
<keyword evidence="11" id="KW-0496">Mitochondrion</keyword>
<dbReference type="Pfam" id="PF08356">
    <property type="entry name" value="EF_assoc_2"/>
    <property type="match status" value="1"/>
</dbReference>
<evidence type="ECO:0000256" key="1">
    <source>
        <dbReference type="ARBA" id="ARBA00004200"/>
    </source>
</evidence>
<evidence type="ECO:0000313" key="16">
    <source>
        <dbReference type="EMBL" id="EIE18377.1"/>
    </source>
</evidence>
<evidence type="ECO:0000256" key="9">
    <source>
        <dbReference type="ARBA" id="ARBA00022837"/>
    </source>
</evidence>
<dbReference type="PROSITE" id="PS51423">
    <property type="entry name" value="MIRO"/>
    <property type="match status" value="1"/>
</dbReference>
<gene>
    <name evidence="16" type="ORF">COCSUDRAFT_38657</name>
</gene>
<evidence type="ECO:0000256" key="4">
    <source>
        <dbReference type="ARBA" id="ARBA00022723"/>
    </source>
</evidence>
<evidence type="ECO:0000256" key="11">
    <source>
        <dbReference type="ARBA" id="ARBA00023128"/>
    </source>
</evidence>
<dbReference type="SUPFAM" id="SSF52540">
    <property type="entry name" value="P-loop containing nucleoside triphosphate hydrolases"/>
    <property type="match status" value="1"/>
</dbReference>
<dbReference type="RefSeq" id="XP_005642921.1">
    <property type="nucleotide sequence ID" value="XM_005642864.1"/>
</dbReference>
<dbReference type="Gene3D" id="1.10.238.10">
    <property type="entry name" value="EF-hand"/>
    <property type="match status" value="3"/>
</dbReference>
<evidence type="ECO:0000256" key="13">
    <source>
        <dbReference type="ARBA" id="ARBA00023136"/>
    </source>
</evidence>
<dbReference type="Gene3D" id="3.40.50.300">
    <property type="entry name" value="P-loop containing nucleotide triphosphate hydrolases"/>
    <property type="match status" value="2"/>
</dbReference>
<feature type="domain" description="Miro" evidence="15">
    <location>
        <begin position="4"/>
        <end position="169"/>
    </location>
</feature>
<keyword evidence="12" id="KW-0342">GTP-binding</keyword>
<evidence type="ECO:0000256" key="10">
    <source>
        <dbReference type="ARBA" id="ARBA00022989"/>
    </source>
</evidence>
<dbReference type="GO" id="GO:0005509">
    <property type="term" value="F:calcium ion binding"/>
    <property type="evidence" value="ECO:0007669"/>
    <property type="project" value="InterPro"/>
</dbReference>
<dbReference type="KEGG" id="csl:COCSUDRAFT_38657"/>
<dbReference type="EMBL" id="AGSI01000024">
    <property type="protein sequence ID" value="EIE18377.1"/>
    <property type="molecule type" value="Genomic_DNA"/>
</dbReference>
<evidence type="ECO:0000256" key="5">
    <source>
        <dbReference type="ARBA" id="ARBA00022737"/>
    </source>
</evidence>
<evidence type="ECO:0000256" key="12">
    <source>
        <dbReference type="ARBA" id="ARBA00023134"/>
    </source>
</evidence>
<feature type="domain" description="EF-hand" evidence="14">
    <location>
        <begin position="310"/>
        <end position="345"/>
    </location>
</feature>
<evidence type="ECO:0000256" key="7">
    <source>
        <dbReference type="ARBA" id="ARBA00022787"/>
    </source>
</evidence>
<keyword evidence="7" id="KW-1000">Mitochondrion outer membrane</keyword>
<dbReference type="eggNOG" id="KOG1707">
    <property type="taxonomic scope" value="Eukaryota"/>
</dbReference>
<dbReference type="FunFam" id="1.10.238.10:FF:000011">
    <property type="entry name" value="Mitochondrial Rho GTPase"/>
    <property type="match status" value="1"/>
</dbReference>
<evidence type="ECO:0000256" key="6">
    <source>
        <dbReference type="ARBA" id="ARBA00022741"/>
    </source>
</evidence>
<dbReference type="Pfam" id="PF00071">
    <property type="entry name" value="Ras"/>
    <property type="match status" value="1"/>
</dbReference>
<keyword evidence="10" id="KW-1133">Transmembrane helix</keyword>
<dbReference type="PROSITE" id="PS50222">
    <property type="entry name" value="EF_HAND_2"/>
    <property type="match status" value="1"/>
</dbReference>
<keyword evidence="9" id="KW-0106">Calcium</keyword>